<dbReference type="AlphaFoldDB" id="A0A8J5IN23"/>
<dbReference type="InterPro" id="IPR009311">
    <property type="entry name" value="IFI6/IFI27-like"/>
</dbReference>
<dbReference type="EMBL" id="JAENGY010000969">
    <property type="protein sequence ID" value="KAG6954150.1"/>
    <property type="molecule type" value="Genomic_DNA"/>
</dbReference>
<reference evidence="2" key="1">
    <citation type="submission" date="2021-01" db="EMBL/GenBank/DDBJ databases">
        <title>Phytophthora aleatoria, a newly-described species from Pinus radiata is distinct from Phytophthora cactorum isolates based on comparative genomics.</title>
        <authorList>
            <person name="Mcdougal R."/>
            <person name="Panda P."/>
            <person name="Williams N."/>
            <person name="Studholme D.J."/>
        </authorList>
    </citation>
    <scope>NUCLEOTIDE SEQUENCE</scope>
    <source>
        <strain evidence="2">NZFS 4037</strain>
    </source>
</reference>
<dbReference type="Proteomes" id="UP000709295">
    <property type="component" value="Unassembled WGS sequence"/>
</dbReference>
<gene>
    <name evidence="2" type="ORF">JG688_00012499</name>
</gene>
<dbReference type="Pfam" id="PF06140">
    <property type="entry name" value="Ifi-6-16"/>
    <property type="match status" value="1"/>
</dbReference>
<evidence type="ECO:0000313" key="3">
    <source>
        <dbReference type="Proteomes" id="UP000709295"/>
    </source>
</evidence>
<feature type="transmembrane region" description="Helical" evidence="1">
    <location>
        <begin position="39"/>
        <end position="61"/>
    </location>
</feature>
<dbReference type="GO" id="GO:0016020">
    <property type="term" value="C:membrane"/>
    <property type="evidence" value="ECO:0007669"/>
    <property type="project" value="InterPro"/>
</dbReference>
<keyword evidence="3" id="KW-1185">Reference proteome</keyword>
<name>A0A8J5IN23_9STRA</name>
<keyword evidence="1" id="KW-0472">Membrane</keyword>
<protein>
    <submittedName>
        <fullName evidence="2">Uncharacterized protein</fullName>
    </submittedName>
</protein>
<keyword evidence="1" id="KW-1133">Transmembrane helix</keyword>
<sequence>MISSATIANGGGVAAGSLVAKKGLQSIGAAGSAATTDPLLVGAGAVAAVAGAVVGAVRIPVAESIKSSFRQGQEANPEKFRIQTFDDEVDGREACLLSPVNCPLFDPDDNVVLANGFRESMRTAAAAFRIQQHY</sequence>
<keyword evidence="1" id="KW-0812">Transmembrane</keyword>
<proteinExistence type="predicted"/>
<evidence type="ECO:0000256" key="1">
    <source>
        <dbReference type="SAM" id="Phobius"/>
    </source>
</evidence>
<accession>A0A8J5IN23</accession>
<organism evidence="2 3">
    <name type="scientific">Phytophthora aleatoria</name>
    <dbReference type="NCBI Taxonomy" id="2496075"/>
    <lineage>
        <taxon>Eukaryota</taxon>
        <taxon>Sar</taxon>
        <taxon>Stramenopiles</taxon>
        <taxon>Oomycota</taxon>
        <taxon>Peronosporomycetes</taxon>
        <taxon>Peronosporales</taxon>
        <taxon>Peronosporaceae</taxon>
        <taxon>Phytophthora</taxon>
    </lineage>
</organism>
<comment type="caution">
    <text evidence="2">The sequence shown here is derived from an EMBL/GenBank/DDBJ whole genome shotgun (WGS) entry which is preliminary data.</text>
</comment>
<evidence type="ECO:0000313" key="2">
    <source>
        <dbReference type="EMBL" id="KAG6954150.1"/>
    </source>
</evidence>